<organism evidence="2 3">
    <name type="scientific">Paenibacillus violae</name>
    <dbReference type="NCBI Taxonomy" id="3077234"/>
    <lineage>
        <taxon>Bacteria</taxon>
        <taxon>Bacillati</taxon>
        <taxon>Bacillota</taxon>
        <taxon>Bacilli</taxon>
        <taxon>Bacillales</taxon>
        <taxon>Paenibacillaceae</taxon>
        <taxon>Paenibacillus</taxon>
    </lineage>
</organism>
<dbReference type="RefSeq" id="WP_315949231.1">
    <property type="nucleotide sequence ID" value="NZ_JAWCUD010000001.1"/>
</dbReference>
<feature type="compositionally biased region" description="Low complexity" evidence="1">
    <location>
        <begin position="64"/>
        <end position="79"/>
    </location>
</feature>
<name>A0ABU3R6N8_9BACL</name>
<gene>
    <name evidence="2" type="ORF">RQP52_02460</name>
</gene>
<evidence type="ECO:0000256" key="1">
    <source>
        <dbReference type="SAM" id="MobiDB-lite"/>
    </source>
</evidence>
<feature type="region of interest" description="Disordered" evidence="1">
    <location>
        <begin position="52"/>
        <end position="83"/>
    </location>
</feature>
<dbReference type="Proteomes" id="UP001260980">
    <property type="component" value="Unassembled WGS sequence"/>
</dbReference>
<keyword evidence="3" id="KW-1185">Reference proteome</keyword>
<reference evidence="2 3" key="1">
    <citation type="submission" date="2023-10" db="EMBL/GenBank/DDBJ databases">
        <title>Paenibacillus strain PFR10 Genome sequencing and assembly.</title>
        <authorList>
            <person name="Kim I."/>
        </authorList>
    </citation>
    <scope>NUCLEOTIDE SEQUENCE [LARGE SCALE GENOMIC DNA]</scope>
    <source>
        <strain evidence="2 3">PFR10</strain>
    </source>
</reference>
<comment type="caution">
    <text evidence="2">The sequence shown here is derived from an EMBL/GenBank/DDBJ whole genome shotgun (WGS) entry which is preliminary data.</text>
</comment>
<evidence type="ECO:0000313" key="3">
    <source>
        <dbReference type="Proteomes" id="UP001260980"/>
    </source>
</evidence>
<proteinExistence type="predicted"/>
<dbReference type="EMBL" id="JAWCUD010000001">
    <property type="protein sequence ID" value="MDU0199931.1"/>
    <property type="molecule type" value="Genomic_DNA"/>
</dbReference>
<sequence>MKIGTFLLGGIAGAAAVVYLNRKSKSMLFSAFSSSSESMGKVVDKAKDTFASKSFGDSPVRNFSSASTNSSANSSASTSGGLSQVEKIVKEDPHLSVTVNEILQANKENTSSIQ</sequence>
<evidence type="ECO:0000313" key="2">
    <source>
        <dbReference type="EMBL" id="MDU0199931.1"/>
    </source>
</evidence>
<accession>A0ABU3R6N8</accession>
<protein>
    <submittedName>
        <fullName evidence="2">Uncharacterized protein</fullName>
    </submittedName>
</protein>